<reference evidence="2 3" key="1">
    <citation type="journal article" date="2024" name="G3 (Bethesda)">
        <title>Genome assembly of Hibiscus sabdariffa L. provides insights into metabolisms of medicinal natural products.</title>
        <authorList>
            <person name="Kim T."/>
        </authorList>
    </citation>
    <scope>NUCLEOTIDE SEQUENCE [LARGE SCALE GENOMIC DNA]</scope>
    <source>
        <strain evidence="2">TK-2024</strain>
        <tissue evidence="2">Old leaves</tissue>
    </source>
</reference>
<name>A0ABR1Z9N1_9ROSI</name>
<keyword evidence="1" id="KW-0472">Membrane</keyword>
<sequence length="191" mass="20044">MPLSSLLSWKTKPGRLHVTLGAWFIGLGHTVFGSDHMVISFVMKRKKTSVPSLNKGRIRLHDEGGSSSNVCDVSDMDTGLAQGATTLKDDPVTNAFVNELFDSEYVDPGLSGSATDLPTVVPPNLAAASGGNPVAAVPADSTFDSRDAATSEVVVSTAVVFVAGVIGDPMNHVFAELDEWFDGHEDGVDSV</sequence>
<protein>
    <submittedName>
        <fullName evidence="2">Uncharacterized protein</fullName>
    </submittedName>
</protein>
<accession>A0ABR1Z9N1</accession>
<dbReference type="EMBL" id="JBBPBN010002172">
    <property type="protein sequence ID" value="KAK8476559.1"/>
    <property type="molecule type" value="Genomic_DNA"/>
</dbReference>
<keyword evidence="3" id="KW-1185">Reference proteome</keyword>
<proteinExistence type="predicted"/>
<feature type="transmembrane region" description="Helical" evidence="1">
    <location>
        <begin position="20"/>
        <end position="43"/>
    </location>
</feature>
<gene>
    <name evidence="2" type="ORF">V6N11_074141</name>
</gene>
<keyword evidence="1" id="KW-1133">Transmembrane helix</keyword>
<evidence type="ECO:0000313" key="3">
    <source>
        <dbReference type="Proteomes" id="UP001396334"/>
    </source>
</evidence>
<dbReference type="Proteomes" id="UP001396334">
    <property type="component" value="Unassembled WGS sequence"/>
</dbReference>
<organism evidence="2 3">
    <name type="scientific">Hibiscus sabdariffa</name>
    <name type="common">roselle</name>
    <dbReference type="NCBI Taxonomy" id="183260"/>
    <lineage>
        <taxon>Eukaryota</taxon>
        <taxon>Viridiplantae</taxon>
        <taxon>Streptophyta</taxon>
        <taxon>Embryophyta</taxon>
        <taxon>Tracheophyta</taxon>
        <taxon>Spermatophyta</taxon>
        <taxon>Magnoliopsida</taxon>
        <taxon>eudicotyledons</taxon>
        <taxon>Gunneridae</taxon>
        <taxon>Pentapetalae</taxon>
        <taxon>rosids</taxon>
        <taxon>malvids</taxon>
        <taxon>Malvales</taxon>
        <taxon>Malvaceae</taxon>
        <taxon>Malvoideae</taxon>
        <taxon>Hibiscus</taxon>
    </lineage>
</organism>
<comment type="caution">
    <text evidence="2">The sequence shown here is derived from an EMBL/GenBank/DDBJ whole genome shotgun (WGS) entry which is preliminary data.</text>
</comment>
<evidence type="ECO:0000313" key="2">
    <source>
        <dbReference type="EMBL" id="KAK8476559.1"/>
    </source>
</evidence>
<evidence type="ECO:0000256" key="1">
    <source>
        <dbReference type="SAM" id="Phobius"/>
    </source>
</evidence>
<keyword evidence="1" id="KW-0812">Transmembrane</keyword>